<dbReference type="GO" id="GO:0042026">
    <property type="term" value="P:protein refolding"/>
    <property type="evidence" value="ECO:0007669"/>
    <property type="project" value="TreeGrafter"/>
</dbReference>
<dbReference type="Proteomes" id="UP001208570">
    <property type="component" value="Unassembled WGS sequence"/>
</dbReference>
<evidence type="ECO:0000313" key="5">
    <source>
        <dbReference type="EMBL" id="KAK2153438.1"/>
    </source>
</evidence>
<dbReference type="InterPro" id="IPR008978">
    <property type="entry name" value="HSP20-like_chaperone"/>
</dbReference>
<dbReference type="Gene3D" id="2.60.40.790">
    <property type="match status" value="2"/>
</dbReference>
<dbReference type="PANTHER" id="PTHR45640:SF26">
    <property type="entry name" value="RE23625P"/>
    <property type="match status" value="1"/>
</dbReference>
<feature type="domain" description="SHSP" evidence="4">
    <location>
        <begin position="223"/>
        <end position="333"/>
    </location>
</feature>
<dbReference type="GO" id="GO:0005737">
    <property type="term" value="C:cytoplasm"/>
    <property type="evidence" value="ECO:0007669"/>
    <property type="project" value="TreeGrafter"/>
</dbReference>
<gene>
    <name evidence="5" type="ORF">LSH36_297g03000</name>
</gene>
<dbReference type="PANTHER" id="PTHR45640">
    <property type="entry name" value="HEAT SHOCK PROTEIN HSP-12.2-RELATED"/>
    <property type="match status" value="1"/>
</dbReference>
<dbReference type="GO" id="GO:0051082">
    <property type="term" value="F:unfolded protein binding"/>
    <property type="evidence" value="ECO:0007669"/>
    <property type="project" value="TreeGrafter"/>
</dbReference>
<dbReference type="GO" id="GO:0009408">
    <property type="term" value="P:response to heat"/>
    <property type="evidence" value="ECO:0007669"/>
    <property type="project" value="TreeGrafter"/>
</dbReference>
<dbReference type="InterPro" id="IPR002068">
    <property type="entry name" value="A-crystallin/Hsp20_dom"/>
</dbReference>
<organism evidence="5 6">
    <name type="scientific">Paralvinella palmiformis</name>
    <dbReference type="NCBI Taxonomy" id="53620"/>
    <lineage>
        <taxon>Eukaryota</taxon>
        <taxon>Metazoa</taxon>
        <taxon>Spiralia</taxon>
        <taxon>Lophotrochozoa</taxon>
        <taxon>Annelida</taxon>
        <taxon>Polychaeta</taxon>
        <taxon>Sedentaria</taxon>
        <taxon>Canalipalpata</taxon>
        <taxon>Terebellida</taxon>
        <taxon>Terebelliformia</taxon>
        <taxon>Alvinellidae</taxon>
        <taxon>Paralvinella</taxon>
    </lineage>
</organism>
<evidence type="ECO:0000313" key="6">
    <source>
        <dbReference type="Proteomes" id="UP001208570"/>
    </source>
</evidence>
<feature type="non-terminal residue" evidence="5">
    <location>
        <position position="1"/>
    </location>
</feature>
<reference evidence="5" key="1">
    <citation type="journal article" date="2023" name="Mol. Biol. Evol.">
        <title>Third-Generation Sequencing Reveals the Adaptive Role of the Epigenome in Three Deep-Sea Polychaetes.</title>
        <authorList>
            <person name="Perez M."/>
            <person name="Aroh O."/>
            <person name="Sun Y."/>
            <person name="Lan Y."/>
            <person name="Juniper S.K."/>
            <person name="Young C.R."/>
            <person name="Angers B."/>
            <person name="Qian P.Y."/>
        </authorList>
    </citation>
    <scope>NUCLEOTIDE SEQUENCE</scope>
    <source>
        <strain evidence="5">P08H-3</strain>
    </source>
</reference>
<protein>
    <recommendedName>
        <fullName evidence="4">SHSP domain-containing protein</fullName>
    </recommendedName>
</protein>
<dbReference type="AlphaFoldDB" id="A0AAD9JHT5"/>
<dbReference type="Pfam" id="PF00011">
    <property type="entry name" value="HSP20"/>
    <property type="match status" value="1"/>
</dbReference>
<evidence type="ECO:0000259" key="4">
    <source>
        <dbReference type="PROSITE" id="PS01031"/>
    </source>
</evidence>
<dbReference type="GO" id="GO:0005634">
    <property type="term" value="C:nucleus"/>
    <property type="evidence" value="ECO:0007669"/>
    <property type="project" value="TreeGrafter"/>
</dbReference>
<feature type="region of interest" description="Disordered" evidence="3">
    <location>
        <begin position="317"/>
        <end position="337"/>
    </location>
</feature>
<dbReference type="SUPFAM" id="SSF49764">
    <property type="entry name" value="HSP20-like chaperones"/>
    <property type="match status" value="1"/>
</dbReference>
<comment type="similarity">
    <text evidence="1 2">Belongs to the small heat shock protein (HSP20) family.</text>
</comment>
<dbReference type="EMBL" id="JAODUP010000297">
    <property type="protein sequence ID" value="KAK2153438.1"/>
    <property type="molecule type" value="Genomic_DNA"/>
</dbReference>
<evidence type="ECO:0000256" key="3">
    <source>
        <dbReference type="SAM" id="MobiDB-lite"/>
    </source>
</evidence>
<name>A0AAD9JHT5_9ANNE</name>
<feature type="compositionally biased region" description="Low complexity" evidence="3">
    <location>
        <begin position="317"/>
        <end position="329"/>
    </location>
</feature>
<accession>A0AAD9JHT5</accession>
<proteinExistence type="inferred from homology"/>
<comment type="caution">
    <text evidence="5">The sequence shown here is derived from an EMBL/GenBank/DDBJ whole genome shotgun (WGS) entry which is preliminary data.</text>
</comment>
<dbReference type="PROSITE" id="PS01031">
    <property type="entry name" value="SHSP"/>
    <property type="match status" value="1"/>
</dbReference>
<sequence length="453" mass="50066">KSCRDVAIIFSDSPLSGQFRQQLYTIQRRGSVEGSDPETITFVLPFLVDVCFPWWAVEPVSCRGNVINASSCLVVPGSCQKLIDLRESDLRDSNLDDSDLGDGGKMSDTDASSGVFDVTIPIRFEADDAQLASPAASIEKQMDREVEQVFREWDENVVSRKQSTFHVRPTSTSLADKRRRRAAAGGLSRSLGGVPSSTSKFEFPEIDIIRKDDAILNTSSTDSTEDDTRRQFYVESPGTGYRLFRMEFDVSGYDQENVTVKVSGMRLIVHAVQHESDSGRKSTTEFCRKVKLPPDVNVSRIQCTCSNGKLVVEAPTTTRRSTSGTRTPTFSVSSPKVEPLNKPVFRNTAAGRILSLTVELGRIFRADDVVVKVRSHDKLVVDAERREQTSGSRMSATLSREFDLEEKIVPHSLKAGLTVDGLLKITAQVDVQVEVITNGLDNNQNNNDSKSDI</sequence>
<keyword evidence="6" id="KW-1185">Reference proteome</keyword>
<feature type="region of interest" description="Disordered" evidence="3">
    <location>
        <begin position="168"/>
        <end position="191"/>
    </location>
</feature>
<evidence type="ECO:0000256" key="1">
    <source>
        <dbReference type="PROSITE-ProRule" id="PRU00285"/>
    </source>
</evidence>
<dbReference type="CDD" id="cd06526">
    <property type="entry name" value="metazoan_ACD"/>
    <property type="match status" value="1"/>
</dbReference>
<dbReference type="InterPro" id="IPR001436">
    <property type="entry name" value="Alpha-crystallin/sHSP_animal"/>
</dbReference>
<evidence type="ECO:0000256" key="2">
    <source>
        <dbReference type="RuleBase" id="RU003616"/>
    </source>
</evidence>